<proteinExistence type="predicted"/>
<dbReference type="EMBL" id="CAJVQB010005836">
    <property type="protein sequence ID" value="CAG8670931.1"/>
    <property type="molecule type" value="Genomic_DNA"/>
</dbReference>
<dbReference type="Proteomes" id="UP000789901">
    <property type="component" value="Unassembled WGS sequence"/>
</dbReference>
<evidence type="ECO:0000313" key="1">
    <source>
        <dbReference type="EMBL" id="CAG8670931.1"/>
    </source>
</evidence>
<name>A0ABN7UT88_GIGMA</name>
<keyword evidence="2" id="KW-1185">Reference proteome</keyword>
<reference evidence="1 2" key="1">
    <citation type="submission" date="2021-06" db="EMBL/GenBank/DDBJ databases">
        <authorList>
            <person name="Kallberg Y."/>
            <person name="Tangrot J."/>
            <person name="Rosling A."/>
        </authorList>
    </citation>
    <scope>NUCLEOTIDE SEQUENCE [LARGE SCALE GENOMIC DNA]</scope>
    <source>
        <strain evidence="1 2">120-4 pot B 10/14</strain>
    </source>
</reference>
<comment type="caution">
    <text evidence="1">The sequence shown here is derived from an EMBL/GenBank/DDBJ whole genome shotgun (WGS) entry which is preliminary data.</text>
</comment>
<accession>A0ABN7UT88</accession>
<sequence>MPGGGKKNHEIIQIKIKVKIKVSTSIICDELLKRFGTIPKRVDELRPLIKEPLLRKLSVVTYEELKYHQLQDFVRTDIKECKSEIAIQISEEKVDANDFDAASNELEEKFNPLVLLTARLDASNPLDRITILRTIVNIVRVIMTIH</sequence>
<evidence type="ECO:0000313" key="2">
    <source>
        <dbReference type="Proteomes" id="UP000789901"/>
    </source>
</evidence>
<organism evidence="1 2">
    <name type="scientific">Gigaspora margarita</name>
    <dbReference type="NCBI Taxonomy" id="4874"/>
    <lineage>
        <taxon>Eukaryota</taxon>
        <taxon>Fungi</taxon>
        <taxon>Fungi incertae sedis</taxon>
        <taxon>Mucoromycota</taxon>
        <taxon>Glomeromycotina</taxon>
        <taxon>Glomeromycetes</taxon>
        <taxon>Diversisporales</taxon>
        <taxon>Gigasporaceae</taxon>
        <taxon>Gigaspora</taxon>
    </lineage>
</organism>
<gene>
    <name evidence="1" type="ORF">GMARGA_LOCUS10417</name>
</gene>
<protein>
    <submittedName>
        <fullName evidence="1">37207_t:CDS:1</fullName>
    </submittedName>
</protein>